<dbReference type="CDD" id="cd06141">
    <property type="entry name" value="WRN_exo"/>
    <property type="match status" value="2"/>
</dbReference>
<dbReference type="Pfam" id="PF01612">
    <property type="entry name" value="DNA_pol_A_exo1"/>
    <property type="match status" value="3"/>
</dbReference>
<reference evidence="4 5" key="1">
    <citation type="journal article" date="2012" name="Genome Biol.">
        <title>The genome of the polar eukaryotic microalga coccomyxa subellipsoidea reveals traits of cold adaptation.</title>
        <authorList>
            <person name="Blanc G."/>
            <person name="Agarkova I."/>
            <person name="Grimwood J."/>
            <person name="Kuo A."/>
            <person name="Brueggeman A."/>
            <person name="Dunigan D."/>
            <person name="Gurnon J."/>
            <person name="Ladunga I."/>
            <person name="Lindquist E."/>
            <person name="Lucas S."/>
            <person name="Pangilinan J."/>
            <person name="Proschold T."/>
            <person name="Salamov A."/>
            <person name="Schmutz J."/>
            <person name="Weeks D."/>
            <person name="Yamada T."/>
            <person name="Claverie J.M."/>
            <person name="Grigoriev I."/>
            <person name="Van Etten J."/>
            <person name="Lomsadze A."/>
            <person name="Borodovsky M."/>
        </authorList>
    </citation>
    <scope>NUCLEOTIDE SEQUENCE [LARGE SCALE GENOMIC DNA]</scope>
    <source>
        <strain evidence="4 5">C-169</strain>
    </source>
</reference>
<dbReference type="Gene3D" id="3.30.420.10">
    <property type="entry name" value="Ribonuclease H-like superfamily/Ribonuclease H"/>
    <property type="match status" value="3"/>
</dbReference>
<evidence type="ECO:0000313" key="4">
    <source>
        <dbReference type="EMBL" id="EIE23421.1"/>
    </source>
</evidence>
<comment type="caution">
    <text evidence="4">The sequence shown here is derived from an EMBL/GenBank/DDBJ whole genome shotgun (WGS) entry which is preliminary data.</text>
</comment>
<organism evidence="4 5">
    <name type="scientific">Coccomyxa subellipsoidea (strain C-169)</name>
    <name type="common">Green microalga</name>
    <dbReference type="NCBI Taxonomy" id="574566"/>
    <lineage>
        <taxon>Eukaryota</taxon>
        <taxon>Viridiplantae</taxon>
        <taxon>Chlorophyta</taxon>
        <taxon>core chlorophytes</taxon>
        <taxon>Trebouxiophyceae</taxon>
        <taxon>Trebouxiophyceae incertae sedis</taxon>
        <taxon>Coccomyxaceae</taxon>
        <taxon>Coccomyxa</taxon>
        <taxon>Coccomyxa subellipsoidea</taxon>
    </lineage>
</organism>
<dbReference type="STRING" id="574566.I0YYF2"/>
<dbReference type="EMBL" id="AGSI01000007">
    <property type="protein sequence ID" value="EIE23421.1"/>
    <property type="molecule type" value="Genomic_DNA"/>
</dbReference>
<feature type="domain" description="3'-5' exonuclease" evidence="3">
    <location>
        <begin position="37"/>
        <end position="193"/>
    </location>
</feature>
<dbReference type="RefSeq" id="XP_005647965.1">
    <property type="nucleotide sequence ID" value="XM_005647908.1"/>
</dbReference>
<protein>
    <submittedName>
        <fullName evidence="4">Ribonuclease H-like protein</fullName>
    </submittedName>
</protein>
<keyword evidence="5" id="KW-1185">Reference proteome</keyword>
<dbReference type="InterPro" id="IPR002562">
    <property type="entry name" value="3'-5'_exonuclease_dom"/>
</dbReference>
<dbReference type="OrthoDB" id="1920326at2759"/>
<dbReference type="GO" id="GO:0003676">
    <property type="term" value="F:nucleic acid binding"/>
    <property type="evidence" value="ECO:0007669"/>
    <property type="project" value="InterPro"/>
</dbReference>
<dbReference type="InterPro" id="IPR012337">
    <property type="entry name" value="RNaseH-like_sf"/>
</dbReference>
<evidence type="ECO:0000256" key="2">
    <source>
        <dbReference type="ARBA" id="ARBA00022801"/>
    </source>
</evidence>
<dbReference type="InterPro" id="IPR051132">
    <property type="entry name" value="3-5_Exonuclease_domain"/>
</dbReference>
<dbReference type="AlphaFoldDB" id="I0YYF2"/>
<dbReference type="InterPro" id="IPR036397">
    <property type="entry name" value="RNaseH_sf"/>
</dbReference>
<dbReference type="Proteomes" id="UP000007264">
    <property type="component" value="Unassembled WGS sequence"/>
</dbReference>
<dbReference type="SUPFAM" id="SSF53098">
    <property type="entry name" value="Ribonuclease H-like"/>
    <property type="match status" value="3"/>
</dbReference>
<dbReference type="GO" id="GO:0005634">
    <property type="term" value="C:nucleus"/>
    <property type="evidence" value="ECO:0007669"/>
    <property type="project" value="TreeGrafter"/>
</dbReference>
<dbReference type="GO" id="GO:0005737">
    <property type="term" value="C:cytoplasm"/>
    <property type="evidence" value="ECO:0007669"/>
    <property type="project" value="TreeGrafter"/>
</dbReference>
<name>I0YYF2_COCSC</name>
<evidence type="ECO:0000259" key="3">
    <source>
        <dbReference type="Pfam" id="PF01612"/>
    </source>
</evidence>
<dbReference type="eggNOG" id="KOG2207">
    <property type="taxonomic scope" value="Eukaryota"/>
</dbReference>
<sequence>MWDYSDDECESEVCEEYPPDQPEEREIVANPHLLQRALDNLLERSPDKVFALDCEWRPSYRRGERNPVALLTIASQHHVTLIRLCRMYFRDGLLPATLMDFLCDGGCHFLGSGWSSDSSALEYSYGVPKETWQGLLDIQAVSKSINPQLRVGLQSMVQHYLGFRPPKSSIITMGDWEAQWLSDAQINYAALDALGERNRVALLTIATPDRVLLLRLCRMHLDGDVLPDVLLDFLEDEGNHFLGNGWTSDSSALEFSYDIQRGTWNRLIDIQHIARQMNDEMRVGLKQTVRHYLGFYPPKGPQITLGDWEAFRLSEAQINYAALDALYVGEIVANPSRVGAALRRLYNTSQDKVFALDCEWVPNLKHGERHPVALLTIASASHVVLLRLCKMRLGGKLPDDLMEFLEHPDMQFLGTGWASDVRELEYSYGIPSKTWDGLVDLQKVVREMFPGQDQRIGLKHLVWQFLGFWPPKGCAITLGDWEAQWLTRAQINYAMLDALYVGEIFRCMRCLQEQWQAEEWHMRCMQGGWYAHVGQIAEAAAPEEGEAFAEQDTAGAEEAEWDYEEQLAAQEEWEAEQQELATRMQGCSVY</sequence>
<feature type="domain" description="3'-5' exonuclease" evidence="3">
    <location>
        <begin position="333"/>
        <end position="508"/>
    </location>
</feature>
<keyword evidence="2" id="KW-0378">Hydrolase</keyword>
<proteinExistence type="predicted"/>
<keyword evidence="1" id="KW-0540">Nuclease</keyword>
<feature type="domain" description="3'-5' exonuclease" evidence="3">
    <location>
        <begin position="231"/>
        <end position="331"/>
    </location>
</feature>
<dbReference type="PANTHER" id="PTHR13620:SF104">
    <property type="entry name" value="EXONUCLEASE 3'-5' DOMAIN-CONTAINING PROTEIN 2"/>
    <property type="match status" value="1"/>
</dbReference>
<dbReference type="GeneID" id="17041819"/>
<accession>I0YYF2</accession>
<dbReference type="KEGG" id="csl:COCSUDRAFT_65906"/>
<gene>
    <name evidence="4" type="ORF">COCSUDRAFT_65906</name>
</gene>
<evidence type="ECO:0000256" key="1">
    <source>
        <dbReference type="ARBA" id="ARBA00022722"/>
    </source>
</evidence>
<dbReference type="PANTHER" id="PTHR13620">
    <property type="entry name" value="3-5 EXONUCLEASE"/>
    <property type="match status" value="1"/>
</dbReference>
<evidence type="ECO:0000313" key="5">
    <source>
        <dbReference type="Proteomes" id="UP000007264"/>
    </source>
</evidence>
<dbReference type="GO" id="GO:0006139">
    <property type="term" value="P:nucleobase-containing compound metabolic process"/>
    <property type="evidence" value="ECO:0007669"/>
    <property type="project" value="InterPro"/>
</dbReference>
<dbReference type="GO" id="GO:0008408">
    <property type="term" value="F:3'-5' exonuclease activity"/>
    <property type="evidence" value="ECO:0007669"/>
    <property type="project" value="InterPro"/>
</dbReference>